<dbReference type="PANTHER" id="PTHR17250:SF0">
    <property type="entry name" value="NEGATIVE ELONGATION FACTOR E"/>
    <property type="match status" value="1"/>
</dbReference>
<evidence type="ECO:0000256" key="12">
    <source>
        <dbReference type="SAM" id="MobiDB-lite"/>
    </source>
</evidence>
<evidence type="ECO:0000256" key="7">
    <source>
        <dbReference type="ARBA" id="ARBA00022884"/>
    </source>
</evidence>
<dbReference type="SMART" id="SM00360">
    <property type="entry name" value="RRM"/>
    <property type="match status" value="1"/>
</dbReference>
<keyword evidence="10" id="KW-0539">Nucleus</keyword>
<evidence type="ECO:0000259" key="13">
    <source>
        <dbReference type="PROSITE" id="PS50102"/>
    </source>
</evidence>
<comment type="similarity">
    <text evidence="3">Belongs to the RRM NELF-E family.</text>
</comment>
<keyword evidence="7 11" id="KW-0694">RNA-binding</keyword>
<keyword evidence="8" id="KW-0805">Transcription regulation</keyword>
<evidence type="ECO:0000313" key="17">
    <source>
        <dbReference type="EMBL" id="JAS34076.1"/>
    </source>
</evidence>
<evidence type="ECO:0000256" key="2">
    <source>
        <dbReference type="ARBA" id="ARBA00004286"/>
    </source>
</evidence>
<dbReference type="InterPro" id="IPR033102">
    <property type="entry name" value="NELFE"/>
</dbReference>
<dbReference type="GO" id="GO:0003723">
    <property type="term" value="F:RNA binding"/>
    <property type="evidence" value="ECO:0007669"/>
    <property type="project" value="UniProtKB-UniRule"/>
</dbReference>
<feature type="region of interest" description="Disordered" evidence="12">
    <location>
        <begin position="106"/>
        <end position="125"/>
    </location>
</feature>
<dbReference type="EMBL" id="GEDC01003222">
    <property type="protein sequence ID" value="JAS34076.1"/>
    <property type="molecule type" value="Transcribed_RNA"/>
</dbReference>
<reference evidence="18" key="1">
    <citation type="submission" date="2015-12" db="EMBL/GenBank/DDBJ databases">
        <title>De novo transcriptome assembly of four potential Pierce s Disease insect vectors from Arizona vineyards.</title>
        <authorList>
            <person name="Tassone E.E."/>
        </authorList>
    </citation>
    <scope>NUCLEOTIDE SEQUENCE</scope>
</reference>
<proteinExistence type="inferred from homology"/>
<dbReference type="EMBL" id="GEDC01027159">
    <property type="protein sequence ID" value="JAS10139.1"/>
    <property type="molecule type" value="Transcribed_RNA"/>
</dbReference>
<evidence type="ECO:0000313" key="15">
    <source>
        <dbReference type="EMBL" id="JAS14102.1"/>
    </source>
</evidence>
<evidence type="ECO:0000313" key="16">
    <source>
        <dbReference type="EMBL" id="JAS17767.1"/>
    </source>
</evidence>
<keyword evidence="6" id="KW-0678">Repressor</keyword>
<evidence type="ECO:0000256" key="8">
    <source>
        <dbReference type="ARBA" id="ARBA00023015"/>
    </source>
</evidence>
<evidence type="ECO:0000256" key="6">
    <source>
        <dbReference type="ARBA" id="ARBA00022491"/>
    </source>
</evidence>
<dbReference type="AlphaFoldDB" id="A0A1B6EGY2"/>
<dbReference type="EMBL" id="GEDC01000102">
    <property type="protein sequence ID" value="JAS37196.1"/>
    <property type="molecule type" value="Transcribed_RNA"/>
</dbReference>
<feature type="compositionally biased region" description="Basic and acidic residues" evidence="12">
    <location>
        <begin position="136"/>
        <end position="154"/>
    </location>
</feature>
<dbReference type="EMBL" id="GEDC01019531">
    <property type="protein sequence ID" value="JAS17767.1"/>
    <property type="molecule type" value="Transcribed_RNA"/>
</dbReference>
<sequence>MVYLHFPTNLTEEELMLQAKYQKLKRKKKALQALKTPRPEPERTPITSKRPTVEARDAREVAKKLIKSGAIPAISRPLKRTEQSGFKRPRGLERKLSGNERMVSGYQPFSATQPEDQETVARPRNKELYESLANIRDKGERNISEKGREDDKPRQGNTIHVQGLNITEEFLKKTFQHCGHIINISMELEKNRGFISFDKTEAAERAITEYNGSYILDIQLKVNLARRQPAMNAITDATSANMWSILAASRSQKGSHKDKRNQVVYDISFD</sequence>
<keyword evidence="5" id="KW-0158">Chromosome</keyword>
<keyword evidence="9" id="KW-0804">Transcription</keyword>
<evidence type="ECO:0000256" key="3">
    <source>
        <dbReference type="ARBA" id="ARBA00006120"/>
    </source>
</evidence>
<organism evidence="18">
    <name type="scientific">Clastoptera arizonana</name>
    <name type="common">Arizona spittle bug</name>
    <dbReference type="NCBI Taxonomy" id="38151"/>
    <lineage>
        <taxon>Eukaryota</taxon>
        <taxon>Metazoa</taxon>
        <taxon>Ecdysozoa</taxon>
        <taxon>Arthropoda</taxon>
        <taxon>Hexapoda</taxon>
        <taxon>Insecta</taxon>
        <taxon>Pterygota</taxon>
        <taxon>Neoptera</taxon>
        <taxon>Paraneoptera</taxon>
        <taxon>Hemiptera</taxon>
        <taxon>Auchenorrhyncha</taxon>
        <taxon>Cercopoidea</taxon>
        <taxon>Clastopteridae</taxon>
        <taxon>Clastoptera</taxon>
    </lineage>
</organism>
<dbReference type="PANTHER" id="PTHR17250">
    <property type="entry name" value="NEGATIVE ELONGATION FACTOR E"/>
    <property type="match status" value="1"/>
</dbReference>
<dbReference type="PROSITE" id="PS50102">
    <property type="entry name" value="RRM"/>
    <property type="match status" value="1"/>
</dbReference>
<accession>A0A1B6EGY2</accession>
<dbReference type="GO" id="GO:0005694">
    <property type="term" value="C:chromosome"/>
    <property type="evidence" value="ECO:0007669"/>
    <property type="project" value="UniProtKB-SubCell"/>
</dbReference>
<dbReference type="EMBL" id="GEDC01023196">
    <property type="protein sequence ID" value="JAS14102.1"/>
    <property type="molecule type" value="Transcribed_RNA"/>
</dbReference>
<evidence type="ECO:0000256" key="9">
    <source>
        <dbReference type="ARBA" id="ARBA00023163"/>
    </source>
</evidence>
<gene>
    <name evidence="15" type="ORF">g.40190</name>
    <name evidence="14" type="ORF">g.40191</name>
    <name evidence="16" type="ORF">g.40192</name>
    <name evidence="17" type="ORF">g.40193</name>
    <name evidence="18" type="ORF">g.40194</name>
</gene>
<evidence type="ECO:0000256" key="1">
    <source>
        <dbReference type="ARBA" id="ARBA00004123"/>
    </source>
</evidence>
<evidence type="ECO:0000256" key="10">
    <source>
        <dbReference type="ARBA" id="ARBA00023242"/>
    </source>
</evidence>
<evidence type="ECO:0000256" key="11">
    <source>
        <dbReference type="PROSITE-ProRule" id="PRU00176"/>
    </source>
</evidence>
<dbReference type="Pfam" id="PF00076">
    <property type="entry name" value="RRM_1"/>
    <property type="match status" value="1"/>
</dbReference>
<name>A0A1B6EGY2_9HEMI</name>
<dbReference type="InterPro" id="IPR012677">
    <property type="entry name" value="Nucleotide-bd_a/b_plait_sf"/>
</dbReference>
<dbReference type="GO" id="GO:0034244">
    <property type="term" value="P:negative regulation of transcription elongation by RNA polymerase II"/>
    <property type="evidence" value="ECO:0007669"/>
    <property type="project" value="TreeGrafter"/>
</dbReference>
<dbReference type="Gene3D" id="3.30.70.330">
    <property type="match status" value="1"/>
</dbReference>
<protein>
    <recommendedName>
        <fullName evidence="4">Negative elongation factor E</fullName>
    </recommendedName>
</protein>
<dbReference type="GO" id="GO:0032021">
    <property type="term" value="C:NELF complex"/>
    <property type="evidence" value="ECO:0007669"/>
    <property type="project" value="InterPro"/>
</dbReference>
<dbReference type="InterPro" id="IPR035979">
    <property type="entry name" value="RBD_domain_sf"/>
</dbReference>
<evidence type="ECO:0000313" key="14">
    <source>
        <dbReference type="EMBL" id="JAS10139.1"/>
    </source>
</evidence>
<evidence type="ECO:0000313" key="18">
    <source>
        <dbReference type="EMBL" id="JAS37196.1"/>
    </source>
</evidence>
<feature type="region of interest" description="Disordered" evidence="12">
    <location>
        <begin position="136"/>
        <end position="157"/>
    </location>
</feature>
<evidence type="ECO:0000256" key="5">
    <source>
        <dbReference type="ARBA" id="ARBA00022454"/>
    </source>
</evidence>
<dbReference type="InterPro" id="IPR000504">
    <property type="entry name" value="RRM_dom"/>
</dbReference>
<feature type="domain" description="RRM" evidence="13">
    <location>
        <begin position="157"/>
        <end position="227"/>
    </location>
</feature>
<feature type="region of interest" description="Disordered" evidence="12">
    <location>
        <begin position="31"/>
        <end position="55"/>
    </location>
</feature>
<comment type="subcellular location">
    <subcellularLocation>
        <location evidence="2">Chromosome</location>
    </subcellularLocation>
    <subcellularLocation>
        <location evidence="1">Nucleus</location>
    </subcellularLocation>
</comment>
<dbReference type="SUPFAM" id="SSF54928">
    <property type="entry name" value="RNA-binding domain, RBD"/>
    <property type="match status" value="1"/>
</dbReference>
<evidence type="ECO:0000256" key="4">
    <source>
        <dbReference type="ARBA" id="ARBA00014464"/>
    </source>
</evidence>
<feature type="region of interest" description="Disordered" evidence="12">
    <location>
        <begin position="73"/>
        <end position="97"/>
    </location>
</feature>